<dbReference type="AlphaFoldDB" id="A0A2T2NGA6"/>
<reference evidence="2 3" key="1">
    <citation type="journal article" date="2018" name="Front. Microbiol.">
        <title>Genome-Wide Analysis of Corynespora cassiicola Leaf Fall Disease Putative Effectors.</title>
        <authorList>
            <person name="Lopez D."/>
            <person name="Ribeiro S."/>
            <person name="Label P."/>
            <person name="Fumanal B."/>
            <person name="Venisse J.S."/>
            <person name="Kohler A."/>
            <person name="de Oliveira R.R."/>
            <person name="Labutti K."/>
            <person name="Lipzen A."/>
            <person name="Lail K."/>
            <person name="Bauer D."/>
            <person name="Ohm R.A."/>
            <person name="Barry K.W."/>
            <person name="Spatafora J."/>
            <person name="Grigoriev I.V."/>
            <person name="Martin F.M."/>
            <person name="Pujade-Renaud V."/>
        </authorList>
    </citation>
    <scope>NUCLEOTIDE SEQUENCE [LARGE SCALE GENOMIC DNA]</scope>
    <source>
        <strain evidence="2 3">Philippines</strain>
    </source>
</reference>
<feature type="compositionally biased region" description="Basic residues" evidence="1">
    <location>
        <begin position="150"/>
        <end position="163"/>
    </location>
</feature>
<evidence type="ECO:0000313" key="2">
    <source>
        <dbReference type="EMBL" id="PSN64473.1"/>
    </source>
</evidence>
<proteinExistence type="predicted"/>
<dbReference type="Proteomes" id="UP000240883">
    <property type="component" value="Unassembled WGS sequence"/>
</dbReference>
<evidence type="ECO:0000256" key="1">
    <source>
        <dbReference type="SAM" id="MobiDB-lite"/>
    </source>
</evidence>
<feature type="compositionally biased region" description="Basic residues" evidence="1">
    <location>
        <begin position="115"/>
        <end position="126"/>
    </location>
</feature>
<organism evidence="2 3">
    <name type="scientific">Corynespora cassiicola Philippines</name>
    <dbReference type="NCBI Taxonomy" id="1448308"/>
    <lineage>
        <taxon>Eukaryota</taxon>
        <taxon>Fungi</taxon>
        <taxon>Dikarya</taxon>
        <taxon>Ascomycota</taxon>
        <taxon>Pezizomycotina</taxon>
        <taxon>Dothideomycetes</taxon>
        <taxon>Pleosporomycetidae</taxon>
        <taxon>Pleosporales</taxon>
        <taxon>Corynesporascaceae</taxon>
        <taxon>Corynespora</taxon>
    </lineage>
</organism>
<sequence length="163" mass="18502">MPAANPCHPYPSSCRPCQTSTVRSRAAHAHAHAYRLTVRRRARWSMAHGSVPPWRPSALAPPARHPGPRNTNPSTLLLAHHRQPRESARLQRLRRMQVSPFAQSVPVPNVSLPPPRRRRPRRRCRRVSVCGNERASGRAIEPQPAYRARPGNRHGSRTVHRRP</sequence>
<protein>
    <submittedName>
        <fullName evidence="2">Uncharacterized protein</fullName>
    </submittedName>
</protein>
<feature type="region of interest" description="Disordered" evidence="1">
    <location>
        <begin position="98"/>
        <end position="163"/>
    </location>
</feature>
<feature type="region of interest" description="Disordered" evidence="1">
    <location>
        <begin position="48"/>
        <end position="75"/>
    </location>
</feature>
<accession>A0A2T2NGA6</accession>
<dbReference type="EMBL" id="KZ678138">
    <property type="protein sequence ID" value="PSN64473.1"/>
    <property type="molecule type" value="Genomic_DNA"/>
</dbReference>
<evidence type="ECO:0000313" key="3">
    <source>
        <dbReference type="Proteomes" id="UP000240883"/>
    </source>
</evidence>
<keyword evidence="3" id="KW-1185">Reference proteome</keyword>
<gene>
    <name evidence="2" type="ORF">BS50DRAFT_590282</name>
</gene>
<name>A0A2T2NGA6_CORCC</name>